<name>A0A9P6JMS2_9AGAR</name>
<gene>
    <name evidence="1" type="ORF">CPB83DRAFT_837754</name>
</gene>
<comment type="caution">
    <text evidence="1">The sequence shown here is derived from an EMBL/GenBank/DDBJ whole genome shotgun (WGS) entry which is preliminary data.</text>
</comment>
<organism evidence="1 2">
    <name type="scientific">Crepidotus variabilis</name>
    <dbReference type="NCBI Taxonomy" id="179855"/>
    <lineage>
        <taxon>Eukaryota</taxon>
        <taxon>Fungi</taxon>
        <taxon>Dikarya</taxon>
        <taxon>Basidiomycota</taxon>
        <taxon>Agaricomycotina</taxon>
        <taxon>Agaricomycetes</taxon>
        <taxon>Agaricomycetidae</taxon>
        <taxon>Agaricales</taxon>
        <taxon>Agaricineae</taxon>
        <taxon>Crepidotaceae</taxon>
        <taxon>Crepidotus</taxon>
    </lineage>
</organism>
<accession>A0A9P6JMS2</accession>
<dbReference type="AlphaFoldDB" id="A0A9P6JMS2"/>
<evidence type="ECO:0000313" key="1">
    <source>
        <dbReference type="EMBL" id="KAF9525949.1"/>
    </source>
</evidence>
<dbReference type="EMBL" id="MU157877">
    <property type="protein sequence ID" value="KAF9525949.1"/>
    <property type="molecule type" value="Genomic_DNA"/>
</dbReference>
<protein>
    <submittedName>
        <fullName evidence="1">Uncharacterized protein</fullName>
    </submittedName>
</protein>
<dbReference type="OrthoDB" id="417697at2759"/>
<evidence type="ECO:0000313" key="2">
    <source>
        <dbReference type="Proteomes" id="UP000807306"/>
    </source>
</evidence>
<proteinExistence type="predicted"/>
<dbReference type="Proteomes" id="UP000807306">
    <property type="component" value="Unassembled WGS sequence"/>
</dbReference>
<reference evidence="1" key="1">
    <citation type="submission" date="2020-11" db="EMBL/GenBank/DDBJ databases">
        <authorList>
            <consortium name="DOE Joint Genome Institute"/>
            <person name="Ahrendt S."/>
            <person name="Riley R."/>
            <person name="Andreopoulos W."/>
            <person name="Labutti K."/>
            <person name="Pangilinan J."/>
            <person name="Ruiz-Duenas F.J."/>
            <person name="Barrasa J.M."/>
            <person name="Sanchez-Garcia M."/>
            <person name="Camarero S."/>
            <person name="Miyauchi S."/>
            <person name="Serrano A."/>
            <person name="Linde D."/>
            <person name="Babiker R."/>
            <person name="Drula E."/>
            <person name="Ayuso-Fernandez I."/>
            <person name="Pacheco R."/>
            <person name="Padilla G."/>
            <person name="Ferreira P."/>
            <person name="Barriuso J."/>
            <person name="Kellner H."/>
            <person name="Castanera R."/>
            <person name="Alfaro M."/>
            <person name="Ramirez L."/>
            <person name="Pisabarro A.G."/>
            <person name="Kuo A."/>
            <person name="Tritt A."/>
            <person name="Lipzen A."/>
            <person name="He G."/>
            <person name="Yan M."/>
            <person name="Ng V."/>
            <person name="Cullen D."/>
            <person name="Martin F."/>
            <person name="Rosso M.-N."/>
            <person name="Henrissat B."/>
            <person name="Hibbett D."/>
            <person name="Martinez A.T."/>
            <person name="Grigoriev I.V."/>
        </authorList>
    </citation>
    <scope>NUCLEOTIDE SEQUENCE</scope>
    <source>
        <strain evidence="1">CBS 506.95</strain>
    </source>
</reference>
<keyword evidence="2" id="KW-1185">Reference proteome</keyword>
<sequence length="190" mass="21176">MVSSKVAPQSCTSGRQPRIQREVSKALAHWSQIRNKFGNTNENKFEDRKWLHNVLPELIDGTKADAGAITIAEVGYDAGNSAFPLLSSNQDPAFRIIIACNGAGSNETRLYERWLSQITNSWVEKEESRHHHDGFGFFCATSSDVLLYDPAILEVISEPCRRSWMQIPTTSSCAFLALRAAYRPSSIDAI</sequence>